<dbReference type="AlphaFoldDB" id="A0A0C1EAQ4"/>
<name>A0A0C1EAQ4_9NEIS</name>
<dbReference type="EMBL" id="JUFZ01000142">
    <property type="protein sequence ID" value="KIC05898.1"/>
    <property type="molecule type" value="Genomic_DNA"/>
</dbReference>
<evidence type="ECO:0000313" key="1">
    <source>
        <dbReference type="EMBL" id="KIC05898.1"/>
    </source>
</evidence>
<comment type="caution">
    <text evidence="1">The sequence shown here is derived from an EMBL/GenBank/DDBJ whole genome shotgun (WGS) entry which is preliminary data.</text>
</comment>
<gene>
    <name evidence="1" type="ORF">MCC93_26590</name>
</gene>
<dbReference type="Proteomes" id="UP000031390">
    <property type="component" value="Unassembled WGS sequence"/>
</dbReference>
<organism evidence="1 2">
    <name type="scientific">Morococcus cerebrosus</name>
    <dbReference type="NCBI Taxonomy" id="1056807"/>
    <lineage>
        <taxon>Bacteria</taxon>
        <taxon>Pseudomonadati</taxon>
        <taxon>Pseudomonadota</taxon>
        <taxon>Betaproteobacteria</taxon>
        <taxon>Neisseriales</taxon>
        <taxon>Neisseriaceae</taxon>
        <taxon>Morococcus</taxon>
    </lineage>
</organism>
<proteinExistence type="predicted"/>
<protein>
    <submittedName>
        <fullName evidence="1">Uncharacterized protein</fullName>
    </submittedName>
</protein>
<accession>A0A0C1EAQ4</accession>
<sequence>MGVDNGGFASHGIFSCRLGFSFRMRHKSALRGYYGIFRQAWDMVLICYQSVCKKVV</sequence>
<reference evidence="1 2" key="1">
    <citation type="submission" date="2014-12" db="EMBL/GenBank/DDBJ databases">
        <title>Genome sequence of Morococcus cerebrosus.</title>
        <authorList>
            <person name="Shin S.-K."/>
            <person name="Yi H."/>
        </authorList>
    </citation>
    <scope>NUCLEOTIDE SEQUENCE [LARGE SCALE GENOMIC DNA]</scope>
    <source>
        <strain evidence="1 2">CIP 81.93</strain>
    </source>
</reference>
<evidence type="ECO:0000313" key="2">
    <source>
        <dbReference type="Proteomes" id="UP000031390"/>
    </source>
</evidence>